<dbReference type="EMBL" id="CAHIKZ030001160">
    <property type="protein sequence ID" value="CAE1254898.1"/>
    <property type="molecule type" value="Genomic_DNA"/>
</dbReference>
<proteinExistence type="predicted"/>
<evidence type="ECO:0000313" key="2">
    <source>
        <dbReference type="EMBL" id="CAE1254898.1"/>
    </source>
</evidence>
<sequence length="160" mass="17573">MSSACKCLTDHGHYNCPSQQATLWSGVPAAQTPEPGNSLSSHSRRGQHSGDQLGHGRKGSASGLPRDMVYQMQSQIFFCTSHNLLWGRGGGRRGKILLPSYHPSLSISFFPLLSLSLSLSKVEQKKSKNIFSPFSLFPLQSCVMKKYSYTSSQSLHINGR</sequence>
<reference evidence="2" key="1">
    <citation type="submission" date="2021-01" db="EMBL/GenBank/DDBJ databases">
        <authorList>
            <person name="Li R."/>
            <person name="Bekaert M."/>
        </authorList>
    </citation>
    <scope>NUCLEOTIDE SEQUENCE</scope>
    <source>
        <strain evidence="2">Farmed</strain>
    </source>
</reference>
<evidence type="ECO:0000256" key="1">
    <source>
        <dbReference type="SAM" id="MobiDB-lite"/>
    </source>
</evidence>
<protein>
    <submittedName>
        <fullName evidence="2">Uncharacterized protein</fullName>
    </submittedName>
</protein>
<dbReference type="Proteomes" id="UP000597762">
    <property type="component" value="Unassembled WGS sequence"/>
</dbReference>
<accession>A0A812C3G5</accession>
<dbReference type="AlphaFoldDB" id="A0A812C3G5"/>
<organism evidence="2 3">
    <name type="scientific">Acanthosepion pharaonis</name>
    <name type="common">Pharaoh cuttlefish</name>
    <name type="synonym">Sepia pharaonis</name>
    <dbReference type="NCBI Taxonomy" id="158019"/>
    <lineage>
        <taxon>Eukaryota</taxon>
        <taxon>Metazoa</taxon>
        <taxon>Spiralia</taxon>
        <taxon>Lophotrochozoa</taxon>
        <taxon>Mollusca</taxon>
        <taxon>Cephalopoda</taxon>
        <taxon>Coleoidea</taxon>
        <taxon>Decapodiformes</taxon>
        <taxon>Sepiida</taxon>
        <taxon>Sepiina</taxon>
        <taxon>Sepiidae</taxon>
        <taxon>Acanthosepion</taxon>
    </lineage>
</organism>
<evidence type="ECO:0000313" key="3">
    <source>
        <dbReference type="Proteomes" id="UP000597762"/>
    </source>
</evidence>
<gene>
    <name evidence="2" type="ORF">SPHA_29241</name>
</gene>
<name>A0A812C3G5_ACAPH</name>
<feature type="region of interest" description="Disordered" evidence="1">
    <location>
        <begin position="27"/>
        <end position="64"/>
    </location>
</feature>
<comment type="caution">
    <text evidence="2">The sequence shown here is derived from an EMBL/GenBank/DDBJ whole genome shotgun (WGS) entry which is preliminary data.</text>
</comment>
<keyword evidence="3" id="KW-1185">Reference proteome</keyword>